<dbReference type="PROSITE" id="PS51186">
    <property type="entry name" value="GNAT"/>
    <property type="match status" value="1"/>
</dbReference>
<evidence type="ECO:0000313" key="2">
    <source>
        <dbReference type="EMBL" id="KGR77073.1"/>
    </source>
</evidence>
<reference evidence="2 3" key="1">
    <citation type="submission" date="2014-02" db="EMBL/GenBank/DDBJ databases">
        <title>Draft genome sequence of Lysinibacillus sinduriensis JCM 15800.</title>
        <authorList>
            <person name="Zhang F."/>
            <person name="Wang G."/>
            <person name="Zhang L."/>
        </authorList>
    </citation>
    <scope>NUCLEOTIDE SEQUENCE [LARGE SCALE GENOMIC DNA]</scope>
    <source>
        <strain evidence="2 3">JCM 15800</strain>
    </source>
</reference>
<dbReference type="InterPro" id="IPR016181">
    <property type="entry name" value="Acyl_CoA_acyltransferase"/>
</dbReference>
<keyword evidence="3" id="KW-1185">Reference proteome</keyword>
<dbReference type="eggNOG" id="COG0456">
    <property type="taxonomic scope" value="Bacteria"/>
</dbReference>
<dbReference type="OrthoDB" id="87299at2"/>
<dbReference type="RefSeq" id="WP_036198422.1">
    <property type="nucleotide sequence ID" value="NZ_AVCY01000015.1"/>
</dbReference>
<dbReference type="STRING" id="1384057.CD33_03965"/>
<sequence>MANFLYEVNNQKSSHIGYCGDKVEEIYATLKKDFVQENGRIAFYIAKNIEGKIDAAIGLDIDGKSAEVWGPFNKTSSHVLQQKIWGRLLEEYPTIRSFNFFLNSDNHIQQEFMNILQATKTGEHLILELQKENFEGVLEFKSTKYCDTDYQAFEYLHGAEFPDTYYDAKTIVARLNDEYCFLRVLKSTTGEILGYAHYEVDMELGEAFLHYIAISPSAKNQGYGTMLLNEVITELFTFLTIKEIKLCVERKNDQANHIYFKVGFTEKDILFNYRLKRG</sequence>
<dbReference type="Gene3D" id="3.40.630.30">
    <property type="match status" value="1"/>
</dbReference>
<dbReference type="InterPro" id="IPR000182">
    <property type="entry name" value="GNAT_dom"/>
</dbReference>
<accession>A0A0A3I324</accession>
<dbReference type="GO" id="GO:0016747">
    <property type="term" value="F:acyltransferase activity, transferring groups other than amino-acyl groups"/>
    <property type="evidence" value="ECO:0007669"/>
    <property type="project" value="InterPro"/>
</dbReference>
<dbReference type="Pfam" id="PF00583">
    <property type="entry name" value="Acetyltransf_1"/>
    <property type="match status" value="1"/>
</dbReference>
<dbReference type="AlphaFoldDB" id="A0A0A3I324"/>
<name>A0A0A3I324_9BACL</name>
<dbReference type="SUPFAM" id="SSF55729">
    <property type="entry name" value="Acyl-CoA N-acyltransferases (Nat)"/>
    <property type="match status" value="1"/>
</dbReference>
<feature type="domain" description="N-acetyltransferase" evidence="1">
    <location>
        <begin position="138"/>
        <end position="278"/>
    </location>
</feature>
<organism evidence="2 3">
    <name type="scientific">Ureibacillus sinduriensis BLB-1 = JCM 15800</name>
    <dbReference type="NCBI Taxonomy" id="1384057"/>
    <lineage>
        <taxon>Bacteria</taxon>
        <taxon>Bacillati</taxon>
        <taxon>Bacillota</taxon>
        <taxon>Bacilli</taxon>
        <taxon>Bacillales</taxon>
        <taxon>Caryophanaceae</taxon>
        <taxon>Ureibacillus</taxon>
    </lineage>
</organism>
<evidence type="ECO:0000259" key="1">
    <source>
        <dbReference type="PROSITE" id="PS51186"/>
    </source>
</evidence>
<dbReference type="EMBL" id="JPVO01000041">
    <property type="protein sequence ID" value="KGR77073.1"/>
    <property type="molecule type" value="Genomic_DNA"/>
</dbReference>
<gene>
    <name evidence="2" type="ORF">CD33_03965</name>
</gene>
<evidence type="ECO:0000313" key="3">
    <source>
        <dbReference type="Proteomes" id="UP000030408"/>
    </source>
</evidence>
<dbReference type="Proteomes" id="UP000030408">
    <property type="component" value="Unassembled WGS sequence"/>
</dbReference>
<comment type="caution">
    <text evidence="2">The sequence shown here is derived from an EMBL/GenBank/DDBJ whole genome shotgun (WGS) entry which is preliminary data.</text>
</comment>
<proteinExistence type="predicted"/>
<protein>
    <recommendedName>
        <fullName evidence="1">N-acetyltransferase domain-containing protein</fullName>
    </recommendedName>
</protein>
<dbReference type="CDD" id="cd04301">
    <property type="entry name" value="NAT_SF"/>
    <property type="match status" value="1"/>
</dbReference>